<feature type="repeat" description="PPR" evidence="6">
    <location>
        <begin position="211"/>
        <end position="245"/>
    </location>
</feature>
<dbReference type="Proteomes" id="UP000583929">
    <property type="component" value="Unassembled WGS sequence"/>
</dbReference>
<dbReference type="InterPro" id="IPR032867">
    <property type="entry name" value="DYW_dom"/>
</dbReference>
<evidence type="ECO:0000256" key="4">
    <source>
        <dbReference type="ARBA" id="ARBA00022946"/>
    </source>
</evidence>
<evidence type="ECO:0000313" key="9">
    <source>
        <dbReference type="EMBL" id="KAF4401232.1"/>
    </source>
</evidence>
<feature type="repeat" description="PPR" evidence="6">
    <location>
        <begin position="987"/>
        <end position="1021"/>
    </location>
</feature>
<dbReference type="InterPro" id="IPR029052">
    <property type="entry name" value="Metallo-depent_PP-like"/>
</dbReference>
<dbReference type="EMBL" id="JAATIQ010000013">
    <property type="protein sequence ID" value="KAF4401232.1"/>
    <property type="molecule type" value="Genomic_DNA"/>
</dbReference>
<dbReference type="PANTHER" id="PTHR47938:SF35">
    <property type="entry name" value="PENTATRICOPEPTIDE REPEAT-CONTAINING PROTEIN 4, MITOCHONDRIAL-RELATED"/>
    <property type="match status" value="1"/>
</dbReference>
<keyword evidence="5" id="KW-0694">RNA-binding</keyword>
<sequence>MQREGNPFSEFTVSSVLCACAGKFAVFECKQLHAFAVKASMDSNVFVGTALLDVYAKCGFIKDASCVFECMPNKSLVTWSSMMAGYVQTALYEEALVLFHKAQVLELEADPFVFSSAICACAGLASLNEGNQVNAALCKAGFGSNIFIASSLIDMYAKCGSIEEAYTVFQCTEERNIVLWNAMISGFARHACSLEVMILFEKMQQIGMFPNEVTYISVLSACSHMGLVENGRKYFELMRKEHNVSPNVVHYSTMVDILGRTGLIVDAHNLIENMPFSATASMWGSLLASCRIHGNLQLAEVAADHLFEMEPDNAGNHILLSNIYAANNKWEDVARTRKNLKESEVKKERGKSWIEVKNTVHSFMVGERNHPRIADIYSMLDDLVEELKKLGYLAKGEDELHKVEESTKHELLRHHSEKLAVTFGLMCLPPSAPIRIMKNLRICGDCHSFMKFTSSFVRREIIPTKFLPLSLKSPPPPSPASDNSTNSLSPLSGNLRRPKTVKTSSPSPKPAPEIPSNPLKNFVTRGRGPTKSVDNSHSVTNKLWLTSKLSPPPPPPPPPQTPAPTSHLQTVEESEEEEDEENGGEGNSDSSRVEFRQEGKIFVGNLPSWIKKNDVSEFFRQFGPIKDVILIKAHEHTERNAGFGFVLYEGSTATNSALKAVEFDGVEFHGRILTVKLDDGRRLKGKREERERWVHGHDGVEYRTKWHEERESSRMEFKKVVETEPENWKAVVESFQRIKKPSRREYGLMVKYYARRGDMHHARETFESMRARGIEPSSHVYSSLIHAYAVGRDMEEALSCVRKMKEEGIEMSLVTYSIIVSGFAKVGNSEAAEYWFKEAKETHTTLNAIIYGNIIYANCQTHNMDRAEALVREMEEAGIDASIDIYHTMMDGYTMNGNEDKCLVVFDRLKECGFTPSVISYGCLINLYTKIGKVSKALEVSRKMESVGIKHNMKTYSMLINGFLKLKDWANAFAVFEDVIKDGLKPDVILYNNIIRAFCGMGNMDRAIRTVKEMQKAWHRPTTRTFMPIIHAFARSGDMDKALEIFDMMRMSGCIPTVHTFNALILGLVEKCQMEKAVEILDEMALAGINPNEHTYTTIMNGYAALGDTGKAFGYFTKLRNEGFELDVFIYEALLKACCKAGRMQSALAVTKEMSNQKIPRNTFVYNILIDGWARRGDVWEAADLMQQMTQEGVRPDIHTYTSFISACCKAGDMLRATKTIEEMQAFGVKPNIKTYTTLIHGWARASLPEKALKCFDEMKQAGLQPDRAVYHCLMTSLLSRAAVAESYIYSGILSICREMIESGLTVDMGTAVHWSKCLRKIERGGGELTEGFPEELRHYDIISIKFDFSIVIPKETRPMSLMEPLAMARERLLRRAKRMIMGHTIQQVGINGACEGRAIRIDVGMSKGCINGQPEVLKIIHGNPEPRILGGNSSGEYKSVLTKRRVGIAFAGSSLVGWTLIGKVESLFDSCFDRSNCTAKADKLLIGERKFLLAAFDSWAEPLSGSLE</sequence>
<feature type="repeat" description="PPR" evidence="6">
    <location>
        <begin position="1162"/>
        <end position="1196"/>
    </location>
</feature>
<dbReference type="InterPro" id="IPR033443">
    <property type="entry name" value="PROP1-like_PPR_dom"/>
</dbReference>
<keyword evidence="4" id="KW-0809">Transit peptide</keyword>
<accession>A0A7J6I0Z4</accession>
<organism evidence="9 10">
    <name type="scientific">Cannabis sativa</name>
    <name type="common">Hemp</name>
    <name type="synonym">Marijuana</name>
    <dbReference type="NCBI Taxonomy" id="3483"/>
    <lineage>
        <taxon>Eukaryota</taxon>
        <taxon>Viridiplantae</taxon>
        <taxon>Streptophyta</taxon>
        <taxon>Embryophyta</taxon>
        <taxon>Tracheophyta</taxon>
        <taxon>Spermatophyta</taxon>
        <taxon>Magnoliopsida</taxon>
        <taxon>eudicotyledons</taxon>
        <taxon>Gunneridae</taxon>
        <taxon>Pentapetalae</taxon>
        <taxon>rosids</taxon>
        <taxon>fabids</taxon>
        <taxon>Rosales</taxon>
        <taxon>Cannabaceae</taxon>
        <taxon>Cannabis</taxon>
    </lineage>
</organism>
<feature type="compositionally biased region" description="Polar residues" evidence="7">
    <location>
        <begin position="480"/>
        <end position="492"/>
    </location>
</feature>
<feature type="repeat" description="PPR" evidence="6">
    <location>
        <begin position="917"/>
        <end position="951"/>
    </location>
</feature>
<dbReference type="PROSITE" id="PS51375">
    <property type="entry name" value="PPR"/>
    <property type="match status" value="17"/>
</dbReference>
<dbReference type="Pfam" id="PF14432">
    <property type="entry name" value="DYW_deaminase"/>
    <property type="match status" value="1"/>
</dbReference>
<dbReference type="InterPro" id="IPR035979">
    <property type="entry name" value="RBD_domain_sf"/>
</dbReference>
<dbReference type="InterPro" id="IPR000504">
    <property type="entry name" value="RRM_dom"/>
</dbReference>
<dbReference type="FunFam" id="1.25.40.10:FF:000366">
    <property type="entry name" value="Pentatricopeptide (PPR) repeat-containing protein"/>
    <property type="match status" value="1"/>
</dbReference>
<comment type="caution">
    <text evidence="9">The sequence shown here is derived from an EMBL/GenBank/DDBJ whole genome shotgun (WGS) entry which is preliminary data.</text>
</comment>
<dbReference type="Gene3D" id="3.30.70.330">
    <property type="match status" value="1"/>
</dbReference>
<feature type="repeat" description="PPR" evidence="6">
    <location>
        <begin position="1092"/>
        <end position="1126"/>
    </location>
</feature>
<dbReference type="InterPro" id="IPR011990">
    <property type="entry name" value="TPR-like_helical_dom_sf"/>
</dbReference>
<dbReference type="Pfam" id="PF13041">
    <property type="entry name" value="PPR_2"/>
    <property type="match status" value="3"/>
</dbReference>
<feature type="repeat" description="PPR" evidence="6">
    <location>
        <begin position="1232"/>
        <end position="1266"/>
    </location>
</feature>
<dbReference type="PROSITE" id="PS50102">
    <property type="entry name" value="RRM"/>
    <property type="match status" value="1"/>
</dbReference>
<feature type="repeat" description="PPR" evidence="6">
    <location>
        <begin position="1022"/>
        <end position="1056"/>
    </location>
</feature>
<dbReference type="Pfam" id="PF20431">
    <property type="entry name" value="E_motif"/>
    <property type="match status" value="1"/>
</dbReference>
<dbReference type="InterPro" id="IPR012677">
    <property type="entry name" value="Nucleotide-bd_a/b_plait_sf"/>
</dbReference>
<feature type="repeat" description="PPR" evidence="6">
    <location>
        <begin position="882"/>
        <end position="916"/>
    </location>
</feature>
<dbReference type="NCBIfam" id="TIGR00756">
    <property type="entry name" value="PPR"/>
    <property type="match status" value="15"/>
</dbReference>
<evidence type="ECO:0000313" key="10">
    <source>
        <dbReference type="Proteomes" id="UP000583929"/>
    </source>
</evidence>
<keyword evidence="3" id="KW-0677">Repeat</keyword>
<dbReference type="FunFam" id="1.25.40.10:FF:000488">
    <property type="entry name" value="Pentatricopeptide repeat-containing protein, mitochondrial"/>
    <property type="match status" value="1"/>
</dbReference>
<evidence type="ECO:0000256" key="6">
    <source>
        <dbReference type="PROSITE-ProRule" id="PRU00708"/>
    </source>
</evidence>
<dbReference type="Pfam" id="PF23276">
    <property type="entry name" value="TPR_24"/>
    <property type="match status" value="1"/>
</dbReference>
<keyword evidence="10" id="KW-1185">Reference proteome</keyword>
<dbReference type="GO" id="GO:0008270">
    <property type="term" value="F:zinc ion binding"/>
    <property type="evidence" value="ECO:0007669"/>
    <property type="project" value="InterPro"/>
</dbReference>
<feature type="repeat" description="PPR" evidence="6">
    <location>
        <begin position="1127"/>
        <end position="1161"/>
    </location>
</feature>
<feature type="repeat" description="PPR" evidence="6">
    <location>
        <begin position="952"/>
        <end position="986"/>
    </location>
</feature>
<dbReference type="SUPFAM" id="SSF54928">
    <property type="entry name" value="RNA-binding domain, RBD"/>
    <property type="match status" value="1"/>
</dbReference>
<evidence type="ECO:0000256" key="7">
    <source>
        <dbReference type="SAM" id="MobiDB-lite"/>
    </source>
</evidence>
<dbReference type="Gene3D" id="3.60.21.10">
    <property type="match status" value="1"/>
</dbReference>
<feature type="repeat" description="PPR" evidence="6">
    <location>
        <begin position="176"/>
        <end position="210"/>
    </location>
</feature>
<dbReference type="Gene3D" id="1.25.40.10">
    <property type="entry name" value="Tetratricopeptide repeat domain"/>
    <property type="match status" value="8"/>
</dbReference>
<feature type="compositionally biased region" description="Acidic residues" evidence="7">
    <location>
        <begin position="572"/>
        <end position="583"/>
    </location>
</feature>
<reference evidence="9 10" key="1">
    <citation type="journal article" date="2020" name="bioRxiv">
        <title>Sequence and annotation of 42 cannabis genomes reveals extensive copy number variation in cannabinoid synthesis and pathogen resistance genes.</title>
        <authorList>
            <person name="Mckernan K.J."/>
            <person name="Helbert Y."/>
            <person name="Kane L.T."/>
            <person name="Ebling H."/>
            <person name="Zhang L."/>
            <person name="Liu B."/>
            <person name="Eaton Z."/>
            <person name="Mclaughlin S."/>
            <person name="Kingan S."/>
            <person name="Baybayan P."/>
            <person name="Concepcion G."/>
            <person name="Jordan M."/>
            <person name="Riva A."/>
            <person name="Barbazuk W."/>
            <person name="Harkins T."/>
        </authorList>
    </citation>
    <scope>NUCLEOTIDE SEQUENCE [LARGE SCALE GENOMIC DNA]</scope>
    <source>
        <strain evidence="10">cv. Jamaican Lion 4</strain>
        <tissue evidence="9">Leaf</tissue>
    </source>
</reference>
<feature type="repeat" description="PPR" evidence="6">
    <location>
        <begin position="1197"/>
        <end position="1231"/>
    </location>
</feature>
<dbReference type="InterPro" id="IPR046848">
    <property type="entry name" value="E_motif"/>
</dbReference>
<dbReference type="InterPro" id="IPR057027">
    <property type="entry name" value="TPR_mt"/>
</dbReference>
<dbReference type="CDD" id="cd00590">
    <property type="entry name" value="RRM_SF"/>
    <property type="match status" value="1"/>
</dbReference>
<dbReference type="Pfam" id="PF01535">
    <property type="entry name" value="PPR"/>
    <property type="match status" value="5"/>
</dbReference>
<evidence type="ECO:0000256" key="1">
    <source>
        <dbReference type="ARBA" id="ARBA00006643"/>
    </source>
</evidence>
<feature type="repeat" description="PPR" evidence="6">
    <location>
        <begin position="847"/>
        <end position="881"/>
    </location>
</feature>
<dbReference type="InterPro" id="IPR002885">
    <property type="entry name" value="PPR_rpt"/>
</dbReference>
<dbReference type="Pfam" id="PF00076">
    <property type="entry name" value="RRM_1"/>
    <property type="match status" value="1"/>
</dbReference>
<evidence type="ECO:0000259" key="8">
    <source>
        <dbReference type="PROSITE" id="PS50102"/>
    </source>
</evidence>
<protein>
    <recommendedName>
        <fullName evidence="8">RRM domain-containing protein</fullName>
    </recommendedName>
</protein>
<dbReference type="SMART" id="SM00360">
    <property type="entry name" value="RRM"/>
    <property type="match status" value="1"/>
</dbReference>
<feature type="domain" description="RRM" evidence="8">
    <location>
        <begin position="599"/>
        <end position="680"/>
    </location>
</feature>
<dbReference type="SUPFAM" id="SSF81901">
    <property type="entry name" value="HCP-like"/>
    <property type="match status" value="2"/>
</dbReference>
<comment type="similarity">
    <text evidence="2">Belongs to the PPR family. P subfamily.</text>
</comment>
<evidence type="ECO:0000256" key="5">
    <source>
        <dbReference type="PROSITE-ProRule" id="PRU00176"/>
    </source>
</evidence>
<dbReference type="Pfam" id="PF12854">
    <property type="entry name" value="PPR_1"/>
    <property type="match status" value="1"/>
</dbReference>
<evidence type="ECO:0000256" key="3">
    <source>
        <dbReference type="ARBA" id="ARBA00022737"/>
    </source>
</evidence>
<proteinExistence type="inferred from homology"/>
<feature type="compositionally biased region" description="Polar residues" evidence="7">
    <location>
        <begin position="532"/>
        <end position="549"/>
    </location>
</feature>
<dbReference type="PANTHER" id="PTHR47938">
    <property type="entry name" value="RESPIRATORY COMPLEX I CHAPERONE (CIA84), PUTATIVE (AFU_ORTHOLOGUE AFUA_2G06020)-RELATED"/>
    <property type="match status" value="1"/>
</dbReference>
<dbReference type="FunFam" id="1.25.40.10:FF:000144">
    <property type="entry name" value="Pentatricopeptide repeat-containing protein, mitochondrial"/>
    <property type="match status" value="1"/>
</dbReference>
<feature type="repeat" description="PPR" evidence="6">
    <location>
        <begin position="812"/>
        <end position="846"/>
    </location>
</feature>
<dbReference type="Pfam" id="PF17177">
    <property type="entry name" value="PPR_long"/>
    <property type="match status" value="1"/>
</dbReference>
<feature type="region of interest" description="Disordered" evidence="7">
    <location>
        <begin position="467"/>
        <end position="593"/>
    </location>
</feature>
<feature type="compositionally biased region" description="Pro residues" evidence="7">
    <location>
        <begin position="550"/>
        <end position="562"/>
    </location>
</feature>
<feature type="repeat" description="PPR" evidence="6">
    <location>
        <begin position="1057"/>
        <end position="1091"/>
    </location>
</feature>
<evidence type="ECO:0000256" key="2">
    <source>
        <dbReference type="ARBA" id="ARBA00007626"/>
    </source>
</evidence>
<comment type="similarity">
    <text evidence="1">Belongs to the PPR family. PCMP-H subfamily.</text>
</comment>
<name>A0A7J6I0Z4_CANSA</name>
<feature type="repeat" description="PPR" evidence="6">
    <location>
        <begin position="742"/>
        <end position="776"/>
    </location>
</feature>
<gene>
    <name evidence="9" type="ORF">G4B88_014073</name>
</gene>
<dbReference type="GO" id="GO:0003729">
    <property type="term" value="F:mRNA binding"/>
    <property type="evidence" value="ECO:0007669"/>
    <property type="project" value="TreeGrafter"/>
</dbReference>
<feature type="repeat" description="PPR" evidence="6">
    <location>
        <begin position="777"/>
        <end position="811"/>
    </location>
</feature>